<protein>
    <submittedName>
        <fullName evidence="2 3">NAD(P)H-binding</fullName>
    </submittedName>
</protein>
<feature type="domain" description="NAD(P)-binding" evidence="1">
    <location>
        <begin position="7"/>
        <end position="131"/>
    </location>
</feature>
<accession>A0A521DLA9</accession>
<proteinExistence type="predicted"/>
<dbReference type="InterPro" id="IPR016040">
    <property type="entry name" value="NAD(P)-bd_dom"/>
</dbReference>
<evidence type="ECO:0000313" key="4">
    <source>
        <dbReference type="Proteomes" id="UP000317289"/>
    </source>
</evidence>
<sequence length="214" mass="23773">MKALVIGATGATGKELVEQLLDNNDYTSVSIFVRRSIGKPHSKLTEHVVNFSEVNQFEDLIKGDVFFSCLGTTLKVAGSKENQWKIDFDIPAAFATAARKNDVKSFVLVSSYGASAKSNVFYSKMKGKLEDFIADLNFEQYLVFRPGPLIRQNTDRWGEKISVKLFKVLNAIGLFKNLKPISTPFLAEKLLIAPKKLPIGTTILELNAILNLDK</sequence>
<dbReference type="Gene3D" id="3.40.50.720">
    <property type="entry name" value="NAD(P)-binding Rossmann-like Domain"/>
    <property type="match status" value="1"/>
</dbReference>
<dbReference type="EMBL" id="FXTA01000003">
    <property type="protein sequence ID" value="SMO72514.1"/>
    <property type="molecule type" value="Genomic_DNA"/>
</dbReference>
<evidence type="ECO:0000313" key="3">
    <source>
        <dbReference type="EMBL" id="SMO72514.1"/>
    </source>
</evidence>
<dbReference type="EMBL" id="WKKG01000006">
    <property type="protein sequence ID" value="MRX68804.1"/>
    <property type="molecule type" value="Genomic_DNA"/>
</dbReference>
<reference evidence="3 4" key="1">
    <citation type="submission" date="2017-05" db="EMBL/GenBank/DDBJ databases">
        <authorList>
            <person name="Varghese N."/>
            <person name="Submissions S."/>
        </authorList>
    </citation>
    <scope>NUCLEOTIDE SEQUENCE [LARGE SCALE GENOMIC DNA]</scope>
    <source>
        <strain evidence="3 4">DSM 19382</strain>
    </source>
</reference>
<name>A0A521DLA9_9FLAO</name>
<organism evidence="3 4">
    <name type="scientific">Flavobacterium resistens</name>
    <dbReference type="NCBI Taxonomy" id="443612"/>
    <lineage>
        <taxon>Bacteria</taxon>
        <taxon>Pseudomonadati</taxon>
        <taxon>Bacteroidota</taxon>
        <taxon>Flavobacteriia</taxon>
        <taxon>Flavobacteriales</taxon>
        <taxon>Flavobacteriaceae</taxon>
        <taxon>Flavobacterium</taxon>
    </lineage>
</organism>
<dbReference type="Pfam" id="PF13460">
    <property type="entry name" value="NAD_binding_10"/>
    <property type="match status" value="1"/>
</dbReference>
<dbReference type="AlphaFoldDB" id="A0A521DLA9"/>
<dbReference type="PANTHER" id="PTHR14097">
    <property type="entry name" value="OXIDOREDUCTASE HTATIP2"/>
    <property type="match status" value="1"/>
</dbReference>
<dbReference type="InterPro" id="IPR036291">
    <property type="entry name" value="NAD(P)-bd_dom_sf"/>
</dbReference>
<dbReference type="OrthoDB" id="9798632at2"/>
<reference evidence="2 5" key="2">
    <citation type="submission" date="2019-11" db="EMBL/GenBank/DDBJ databases">
        <title>Flavobacterium resistens genome.</title>
        <authorList>
            <person name="Wilson V.M."/>
            <person name="Newman J.D."/>
        </authorList>
    </citation>
    <scope>NUCLEOTIDE SEQUENCE [LARGE SCALE GENOMIC DNA]</scope>
    <source>
        <strain evidence="2 5">DSM 19382</strain>
    </source>
</reference>
<dbReference type="RefSeq" id="WP_142451023.1">
    <property type="nucleotide sequence ID" value="NZ_FXTA01000003.1"/>
</dbReference>
<dbReference type="PANTHER" id="PTHR14097:SF7">
    <property type="entry name" value="OXIDOREDUCTASE HTATIP2"/>
    <property type="match status" value="1"/>
</dbReference>
<gene>
    <name evidence="2" type="ORF">GJU42_12590</name>
    <name evidence="3" type="ORF">SAMN06265349_103349</name>
</gene>
<dbReference type="Proteomes" id="UP000468990">
    <property type="component" value="Unassembled WGS sequence"/>
</dbReference>
<dbReference type="SUPFAM" id="SSF51735">
    <property type="entry name" value="NAD(P)-binding Rossmann-fold domains"/>
    <property type="match status" value="1"/>
</dbReference>
<evidence type="ECO:0000313" key="2">
    <source>
        <dbReference type="EMBL" id="MRX68804.1"/>
    </source>
</evidence>
<keyword evidence="5" id="KW-1185">Reference proteome</keyword>
<evidence type="ECO:0000313" key="5">
    <source>
        <dbReference type="Proteomes" id="UP000468990"/>
    </source>
</evidence>
<evidence type="ECO:0000259" key="1">
    <source>
        <dbReference type="Pfam" id="PF13460"/>
    </source>
</evidence>
<dbReference type="Proteomes" id="UP000317289">
    <property type="component" value="Unassembled WGS sequence"/>
</dbReference>